<dbReference type="GeneID" id="5854057"/>
<dbReference type="RefSeq" id="XP_001729751.1">
    <property type="nucleotide sequence ID" value="XM_001729699.1"/>
</dbReference>
<keyword evidence="3" id="KW-1185">Reference proteome</keyword>
<dbReference type="EMBL" id="AAYY01000011">
    <property type="protein sequence ID" value="EDP42537.1"/>
    <property type="molecule type" value="Genomic_DNA"/>
</dbReference>
<feature type="region of interest" description="Disordered" evidence="1">
    <location>
        <begin position="150"/>
        <end position="185"/>
    </location>
</feature>
<protein>
    <submittedName>
        <fullName evidence="2">Uncharacterized protein</fullName>
    </submittedName>
</protein>
<dbReference type="KEGG" id="mgl:MGL_3295"/>
<proteinExistence type="predicted"/>
<dbReference type="Proteomes" id="UP000008837">
    <property type="component" value="Unassembled WGS sequence"/>
</dbReference>
<name>A8Q8M1_MALGO</name>
<organism evidence="2 3">
    <name type="scientific">Malassezia globosa (strain ATCC MYA-4612 / CBS 7966)</name>
    <name type="common">Dandruff-associated fungus</name>
    <dbReference type="NCBI Taxonomy" id="425265"/>
    <lineage>
        <taxon>Eukaryota</taxon>
        <taxon>Fungi</taxon>
        <taxon>Dikarya</taxon>
        <taxon>Basidiomycota</taxon>
        <taxon>Ustilaginomycotina</taxon>
        <taxon>Malasseziomycetes</taxon>
        <taxon>Malasseziales</taxon>
        <taxon>Malasseziaceae</taxon>
        <taxon>Malassezia</taxon>
    </lineage>
</organism>
<reference evidence="2 3" key="1">
    <citation type="journal article" date="2007" name="Proc. Natl. Acad. Sci. U.S.A.">
        <title>Dandruff-associated Malassezia genomes reveal convergent and divergent virulence traits shared with plant and human fungal pathogens.</title>
        <authorList>
            <person name="Xu J."/>
            <person name="Saunders C.W."/>
            <person name="Hu P."/>
            <person name="Grant R.A."/>
            <person name="Boekhout T."/>
            <person name="Kuramae E.E."/>
            <person name="Kronstad J.W."/>
            <person name="Deangelis Y.M."/>
            <person name="Reeder N.L."/>
            <person name="Johnstone K.R."/>
            <person name="Leland M."/>
            <person name="Fieno A.M."/>
            <person name="Begley W.M."/>
            <person name="Sun Y."/>
            <person name="Lacey M.P."/>
            <person name="Chaudhary T."/>
            <person name="Keough T."/>
            <person name="Chu L."/>
            <person name="Sears R."/>
            <person name="Yuan B."/>
            <person name="Dawson T.L.Jr."/>
        </authorList>
    </citation>
    <scope>NUCLEOTIDE SEQUENCE [LARGE SCALE GENOMIC DNA]</scope>
    <source>
        <strain evidence="3">ATCC MYA-4612 / CBS 7966</strain>
    </source>
</reference>
<gene>
    <name evidence="2" type="ORF">MGL_3295</name>
</gene>
<accession>A8Q8M1</accession>
<sequence>MSELFDLLRFDTTTSQRDVTDSAGKHPSLSPSPRGRIAWGESQPSSSPKCTGGSAPLLAPATPAKLPPDNLFLDKENQVLAQDIQKSPSAIRRTRVRRRSRTPLPTPYTYNMCAIVPPVTSSARSDYEPRKPLRKRHKVHGITRIESDLGQDRIPTPKSQNLPPCAMDKKNCEHPQPSSDDSFSRVLDEDFPIDAYALEQIAAQQGW</sequence>
<dbReference type="VEuPathDB" id="FungiDB:MGL_3295"/>
<evidence type="ECO:0000313" key="3">
    <source>
        <dbReference type="Proteomes" id="UP000008837"/>
    </source>
</evidence>
<dbReference type="OrthoDB" id="3352205at2759"/>
<dbReference type="InParanoid" id="A8Q8M1"/>
<evidence type="ECO:0000256" key="1">
    <source>
        <dbReference type="SAM" id="MobiDB-lite"/>
    </source>
</evidence>
<evidence type="ECO:0000313" key="2">
    <source>
        <dbReference type="EMBL" id="EDP42537.1"/>
    </source>
</evidence>
<feature type="region of interest" description="Disordered" evidence="1">
    <location>
        <begin position="1"/>
        <end position="64"/>
    </location>
</feature>
<feature type="compositionally biased region" description="Low complexity" evidence="1">
    <location>
        <begin position="55"/>
        <end position="64"/>
    </location>
</feature>
<comment type="caution">
    <text evidence="2">The sequence shown here is derived from an EMBL/GenBank/DDBJ whole genome shotgun (WGS) entry which is preliminary data.</text>
</comment>
<dbReference type="AlphaFoldDB" id="A8Q8M1"/>